<dbReference type="EMBL" id="GFPF01001447">
    <property type="protein sequence ID" value="MAA12593.1"/>
    <property type="molecule type" value="Transcribed_RNA"/>
</dbReference>
<organism evidence="2">
    <name type="scientific">Rhipicephalus zambeziensis</name>
    <dbReference type="NCBI Taxonomy" id="60191"/>
    <lineage>
        <taxon>Eukaryota</taxon>
        <taxon>Metazoa</taxon>
        <taxon>Ecdysozoa</taxon>
        <taxon>Arthropoda</taxon>
        <taxon>Chelicerata</taxon>
        <taxon>Arachnida</taxon>
        <taxon>Acari</taxon>
        <taxon>Parasitiformes</taxon>
        <taxon>Ixodida</taxon>
        <taxon>Ixodoidea</taxon>
        <taxon>Ixodidae</taxon>
        <taxon>Rhipicephalinae</taxon>
        <taxon>Rhipicephalus</taxon>
        <taxon>Rhipicephalus</taxon>
    </lineage>
</organism>
<sequence length="83" mass="9446">MTSMCSEAKRRYPLFFTMEKRRKLREASRDSARPRQTMLRRRLPSQRVSCASWVGLLKGPQQTQSGPTSGGACLSRDQGLFLP</sequence>
<feature type="region of interest" description="Disordered" evidence="1">
    <location>
        <begin position="59"/>
        <end position="83"/>
    </location>
</feature>
<proteinExistence type="predicted"/>
<accession>A0A224YEJ7</accession>
<protein>
    <submittedName>
        <fullName evidence="2">Uncharacterized protein</fullName>
    </submittedName>
</protein>
<evidence type="ECO:0000256" key="1">
    <source>
        <dbReference type="SAM" id="MobiDB-lite"/>
    </source>
</evidence>
<dbReference type="AlphaFoldDB" id="A0A224YEJ7"/>
<evidence type="ECO:0000313" key="2">
    <source>
        <dbReference type="EMBL" id="MAA12593.1"/>
    </source>
</evidence>
<reference evidence="2" key="1">
    <citation type="journal article" date="2017" name="Parasit. Vectors">
        <title>Sialotranscriptomics of Rhipicephalus zambeziensis reveals intricate expression profiles of secretory proteins and suggests tight temporal transcriptional regulation during blood-feeding.</title>
        <authorList>
            <person name="de Castro M.H."/>
            <person name="de Klerk D."/>
            <person name="Pienaar R."/>
            <person name="Rees D.J.G."/>
            <person name="Mans B.J."/>
        </authorList>
    </citation>
    <scope>NUCLEOTIDE SEQUENCE</scope>
    <source>
        <tissue evidence="2">Salivary glands</tissue>
    </source>
</reference>
<name>A0A224YEJ7_9ACAR</name>